<feature type="compositionally biased region" description="Low complexity" evidence="6">
    <location>
        <begin position="40"/>
        <end position="74"/>
    </location>
</feature>
<feature type="repeat" description="PPR" evidence="5">
    <location>
        <begin position="151"/>
        <end position="185"/>
    </location>
</feature>
<dbReference type="STRING" id="101127.A0A1X2G2U8"/>
<comment type="subunit">
    <text evidence="4">Binds to mitochondrial small subunit 15S rRNA.</text>
</comment>
<dbReference type="EMBL" id="MCGT01000057">
    <property type="protein sequence ID" value="ORX43201.1"/>
    <property type="molecule type" value="Genomic_DNA"/>
</dbReference>
<dbReference type="InterPro" id="IPR011990">
    <property type="entry name" value="TPR-like_helical_dom_sf"/>
</dbReference>
<dbReference type="Proteomes" id="UP000242146">
    <property type="component" value="Unassembled WGS sequence"/>
</dbReference>
<dbReference type="GO" id="GO:0003729">
    <property type="term" value="F:mRNA binding"/>
    <property type="evidence" value="ECO:0007669"/>
    <property type="project" value="TreeGrafter"/>
</dbReference>
<gene>
    <name evidence="7" type="ORF">DM01DRAFT_1411661</name>
</gene>
<keyword evidence="8" id="KW-1185">Reference proteome</keyword>
<comment type="similarity">
    <text evidence="1">Belongs to the CCM1 family.</text>
</comment>
<dbReference type="PANTHER" id="PTHR47447">
    <property type="entry name" value="OS03G0856100 PROTEIN"/>
    <property type="match status" value="1"/>
</dbReference>
<reference evidence="7 8" key="1">
    <citation type="submission" date="2016-07" db="EMBL/GenBank/DDBJ databases">
        <title>Pervasive Adenine N6-methylation of Active Genes in Fungi.</title>
        <authorList>
            <consortium name="DOE Joint Genome Institute"/>
            <person name="Mondo S.J."/>
            <person name="Dannebaum R.O."/>
            <person name="Kuo R.C."/>
            <person name="Labutti K."/>
            <person name="Haridas S."/>
            <person name="Kuo A."/>
            <person name="Salamov A."/>
            <person name="Ahrendt S.R."/>
            <person name="Lipzen A."/>
            <person name="Sullivan W."/>
            <person name="Andreopoulos W.B."/>
            <person name="Clum A."/>
            <person name="Lindquist E."/>
            <person name="Daum C."/>
            <person name="Ramamoorthy G.K."/>
            <person name="Gryganskyi A."/>
            <person name="Culley D."/>
            <person name="Magnuson J.K."/>
            <person name="James T.Y."/>
            <person name="O'Malley M.A."/>
            <person name="Stajich J.E."/>
            <person name="Spatafora J.W."/>
            <person name="Visel A."/>
            <person name="Grigoriev I.V."/>
        </authorList>
    </citation>
    <scope>NUCLEOTIDE SEQUENCE [LARGE SCALE GENOMIC DNA]</scope>
    <source>
        <strain evidence="7 8">NRRL 3301</strain>
    </source>
</reference>
<feature type="region of interest" description="Disordered" evidence="6">
    <location>
        <begin position="30"/>
        <end position="88"/>
    </location>
</feature>
<dbReference type="GO" id="GO:0045727">
    <property type="term" value="P:positive regulation of translation"/>
    <property type="evidence" value="ECO:0007669"/>
    <property type="project" value="TreeGrafter"/>
</dbReference>
<evidence type="ECO:0000256" key="2">
    <source>
        <dbReference type="ARBA" id="ARBA00022737"/>
    </source>
</evidence>
<evidence type="ECO:0000256" key="1">
    <source>
        <dbReference type="ARBA" id="ARBA00006192"/>
    </source>
</evidence>
<protein>
    <recommendedName>
        <fullName evidence="9">Pentacotripeptide-repeat region of PRORP domain-containing protein</fullName>
    </recommendedName>
</protein>
<dbReference type="AlphaFoldDB" id="A0A1X2G2U8"/>
<evidence type="ECO:0000313" key="8">
    <source>
        <dbReference type="Proteomes" id="UP000242146"/>
    </source>
</evidence>
<dbReference type="PANTHER" id="PTHR47447:SF3">
    <property type="entry name" value="OS03G0856100 PROTEIN"/>
    <property type="match status" value="1"/>
</dbReference>
<evidence type="ECO:0000256" key="3">
    <source>
        <dbReference type="ARBA" id="ARBA00044493"/>
    </source>
</evidence>
<comment type="function">
    <text evidence="3">Regulates mitochondrial small subunit maturation by controlling 15S rRNA 5'-end processing. Localizes to the 5' precursor of the 15S rRNA in a position that is subsequently occupied by mS47 in the mature yeast mtSSU. Uses structure and sequence-specific RNA recognition, binding to a single-stranded region of the precursor and specifically recognizing bases -6 to -1. The exchange of Ccm1 for mS47 is coupled to the irreversible removal of precursor rRNA that is accompanied by conformational changes of the mitoribosomal proteins uS5m and mS26. These conformational changes signal completion of 5'-end rRNA processing through protection of the mature 5'-end of the 15S rRNA and stabilization of mS47. The removal of the 5' precursor together with the dissociation of Ccm1 may be catalyzed by the 5'-3' exoribonuclease Pet127. Involved in the specific removal of group I introns in mitochondrial encoded transcripts.</text>
</comment>
<dbReference type="OrthoDB" id="185373at2759"/>
<evidence type="ECO:0000256" key="5">
    <source>
        <dbReference type="PROSITE-ProRule" id="PRU00708"/>
    </source>
</evidence>
<dbReference type="NCBIfam" id="TIGR00756">
    <property type="entry name" value="PPR"/>
    <property type="match status" value="1"/>
</dbReference>
<organism evidence="7 8">
    <name type="scientific">Hesseltinella vesiculosa</name>
    <dbReference type="NCBI Taxonomy" id="101127"/>
    <lineage>
        <taxon>Eukaryota</taxon>
        <taxon>Fungi</taxon>
        <taxon>Fungi incertae sedis</taxon>
        <taxon>Mucoromycota</taxon>
        <taxon>Mucoromycotina</taxon>
        <taxon>Mucoromycetes</taxon>
        <taxon>Mucorales</taxon>
        <taxon>Cunninghamellaceae</taxon>
        <taxon>Hesseltinella</taxon>
    </lineage>
</organism>
<accession>A0A1X2G2U8</accession>
<proteinExistence type="inferred from homology"/>
<name>A0A1X2G2U8_9FUNG</name>
<keyword evidence="2" id="KW-0677">Repeat</keyword>
<evidence type="ECO:0008006" key="9">
    <source>
        <dbReference type="Google" id="ProtNLM"/>
    </source>
</evidence>
<dbReference type="Gene3D" id="1.25.40.10">
    <property type="entry name" value="Tetratricopeptide repeat domain"/>
    <property type="match status" value="1"/>
</dbReference>
<evidence type="ECO:0000313" key="7">
    <source>
        <dbReference type="EMBL" id="ORX43201.1"/>
    </source>
</evidence>
<dbReference type="InterPro" id="IPR002885">
    <property type="entry name" value="PPR_rpt"/>
</dbReference>
<comment type="caution">
    <text evidence="7">The sequence shown here is derived from an EMBL/GenBank/DDBJ whole genome shotgun (WGS) entry which is preliminary data.</text>
</comment>
<dbReference type="GO" id="GO:0042134">
    <property type="term" value="F:rRNA primary transcript binding"/>
    <property type="evidence" value="ECO:0007669"/>
    <property type="project" value="TreeGrafter"/>
</dbReference>
<dbReference type="PROSITE" id="PS51375">
    <property type="entry name" value="PPR"/>
    <property type="match status" value="2"/>
</dbReference>
<evidence type="ECO:0000256" key="4">
    <source>
        <dbReference type="ARBA" id="ARBA00044511"/>
    </source>
</evidence>
<evidence type="ECO:0000256" key="6">
    <source>
        <dbReference type="SAM" id="MobiDB-lite"/>
    </source>
</evidence>
<dbReference type="Pfam" id="PF13041">
    <property type="entry name" value="PPR_2"/>
    <property type="match status" value="1"/>
</dbReference>
<sequence length="455" mass="51760">MILSRLYVQARSNARPLILNSARAWSSAALQSKTIKPRSHSSSPNRSSNRSSSPNRSSNRNNSPNRSSNRSSSSSDRKPYANQIDTSDTKSTWTKRNFVKMDDVESRKDRHLFLRPTDQYVATKQLPKIIDGHGLDQAVDYVTNLPLDLQSNVLWNQLLRTCALDGRTNKAEKLFHMMRKRGIAPNEQTFTSMLSAFANSRSDVSAERAQGWLDRMQQHNLTPTVIHYNALLRVYIHDKMYNQTMAKVRQMMRDDGRLPFPDQITMSIALQAVPAVENNPTKEIRRMWNYAVDQQKSLAPQHSRTSSTLQSKADIIMSSHEMQEDIQDKSISRCVIDDTLMVAFFKTLGQLPRQQAQARNTKFRHEAMGLVSEMTHQLYGISALGSLPSAPPTSVQTPGIKVLDALLRCCGSLRAFNQGTTYYTQFLHKFPTLVPDDHVQSAYQYLKTKRTQKHE</sequence>
<feature type="repeat" description="PPR" evidence="5">
    <location>
        <begin position="186"/>
        <end position="223"/>
    </location>
</feature>